<gene>
    <name evidence="3" type="ORF">BJ875DRAFT_487885</name>
</gene>
<accession>A0A9P7YAX0</accession>
<dbReference type="PANTHER" id="PTHR33365">
    <property type="entry name" value="YALI0B05434P"/>
    <property type="match status" value="1"/>
</dbReference>
<dbReference type="PANTHER" id="PTHR33365:SF6">
    <property type="entry name" value="OXIDASE USTYA"/>
    <property type="match status" value="1"/>
</dbReference>
<dbReference type="OrthoDB" id="3687641at2759"/>
<keyword evidence="2" id="KW-0472">Membrane</keyword>
<dbReference type="GO" id="GO:0043386">
    <property type="term" value="P:mycotoxin biosynthetic process"/>
    <property type="evidence" value="ECO:0007669"/>
    <property type="project" value="InterPro"/>
</dbReference>
<feature type="transmembrane region" description="Helical" evidence="2">
    <location>
        <begin position="35"/>
        <end position="59"/>
    </location>
</feature>
<keyword evidence="4" id="KW-1185">Reference proteome</keyword>
<dbReference type="Proteomes" id="UP000824998">
    <property type="component" value="Unassembled WGS sequence"/>
</dbReference>
<evidence type="ECO:0000256" key="1">
    <source>
        <dbReference type="ARBA" id="ARBA00035112"/>
    </source>
</evidence>
<keyword evidence="2" id="KW-0812">Transmembrane</keyword>
<name>A0A9P7YAX0_9HELO</name>
<dbReference type="Pfam" id="PF11807">
    <property type="entry name" value="UstYa"/>
    <property type="match status" value="1"/>
</dbReference>
<evidence type="ECO:0000313" key="3">
    <source>
        <dbReference type="EMBL" id="KAG9230528.1"/>
    </source>
</evidence>
<protein>
    <submittedName>
        <fullName evidence="3">Uncharacterized protein</fullName>
    </submittedName>
</protein>
<dbReference type="EMBL" id="MU251665">
    <property type="protein sequence ID" value="KAG9230528.1"/>
    <property type="molecule type" value="Genomic_DNA"/>
</dbReference>
<sequence>MDKSCESARLLSNNDELPDGSSTLSFPAKQSSRHLFITICMLLGLSVVLNIVHTVGFMLSSGFGVAQPLLLAKVGPHLTVQTQWLQTSRYSSRNDTERDVHWDNINYDNGLVAVPESWARDRDLPMGSVFPWDNTKRIYLINAYHAMHCLKNIYRAFMEYQESLPQSIAPEHIHHCLDQIRSDVICHADDTPRVTTSDMRPVTAECQIRTCRNWEALNAWTLANPACYRYGDPEVEDEKESQIERMKFCPEGTPELEVVRKYFNKGKEWLPAEEKLWSWFEKVPKKGV</sequence>
<keyword evidence="2" id="KW-1133">Transmembrane helix</keyword>
<comment type="similarity">
    <text evidence="1">Belongs to the ustYa family.</text>
</comment>
<organism evidence="3 4">
    <name type="scientific">Amylocarpus encephaloides</name>
    <dbReference type="NCBI Taxonomy" id="45428"/>
    <lineage>
        <taxon>Eukaryota</taxon>
        <taxon>Fungi</taxon>
        <taxon>Dikarya</taxon>
        <taxon>Ascomycota</taxon>
        <taxon>Pezizomycotina</taxon>
        <taxon>Leotiomycetes</taxon>
        <taxon>Helotiales</taxon>
        <taxon>Helotiales incertae sedis</taxon>
        <taxon>Amylocarpus</taxon>
    </lineage>
</organism>
<evidence type="ECO:0000313" key="4">
    <source>
        <dbReference type="Proteomes" id="UP000824998"/>
    </source>
</evidence>
<dbReference type="AlphaFoldDB" id="A0A9P7YAX0"/>
<dbReference type="InterPro" id="IPR021765">
    <property type="entry name" value="UstYa-like"/>
</dbReference>
<reference evidence="3" key="1">
    <citation type="journal article" date="2021" name="IMA Fungus">
        <title>Genomic characterization of three marine fungi, including Emericellopsis atlantica sp. nov. with signatures of a generalist lifestyle and marine biomass degradation.</title>
        <authorList>
            <person name="Hagestad O.C."/>
            <person name="Hou L."/>
            <person name="Andersen J.H."/>
            <person name="Hansen E.H."/>
            <person name="Altermark B."/>
            <person name="Li C."/>
            <person name="Kuhnert E."/>
            <person name="Cox R.J."/>
            <person name="Crous P.W."/>
            <person name="Spatafora J.W."/>
            <person name="Lail K."/>
            <person name="Amirebrahimi M."/>
            <person name="Lipzen A."/>
            <person name="Pangilinan J."/>
            <person name="Andreopoulos W."/>
            <person name="Hayes R.D."/>
            <person name="Ng V."/>
            <person name="Grigoriev I.V."/>
            <person name="Jackson S.A."/>
            <person name="Sutton T.D.S."/>
            <person name="Dobson A.D.W."/>
            <person name="Rama T."/>
        </authorList>
    </citation>
    <scope>NUCLEOTIDE SEQUENCE</scope>
    <source>
        <strain evidence="3">TRa018bII</strain>
    </source>
</reference>
<comment type="caution">
    <text evidence="3">The sequence shown here is derived from an EMBL/GenBank/DDBJ whole genome shotgun (WGS) entry which is preliminary data.</text>
</comment>
<evidence type="ECO:0000256" key="2">
    <source>
        <dbReference type="SAM" id="Phobius"/>
    </source>
</evidence>
<proteinExistence type="inferred from homology"/>